<evidence type="ECO:0000313" key="4">
    <source>
        <dbReference type="Proteomes" id="UP001189429"/>
    </source>
</evidence>
<keyword evidence="1" id="KW-0472">Membrane</keyword>
<evidence type="ECO:0000256" key="2">
    <source>
        <dbReference type="SAM" id="SignalP"/>
    </source>
</evidence>
<evidence type="ECO:0000313" key="3">
    <source>
        <dbReference type="EMBL" id="CAK0872142.1"/>
    </source>
</evidence>
<feature type="non-terminal residue" evidence="3">
    <location>
        <position position="1"/>
    </location>
</feature>
<organism evidence="3 4">
    <name type="scientific">Prorocentrum cordatum</name>
    <dbReference type="NCBI Taxonomy" id="2364126"/>
    <lineage>
        <taxon>Eukaryota</taxon>
        <taxon>Sar</taxon>
        <taxon>Alveolata</taxon>
        <taxon>Dinophyceae</taxon>
        <taxon>Prorocentrales</taxon>
        <taxon>Prorocentraceae</taxon>
        <taxon>Prorocentrum</taxon>
    </lineage>
</organism>
<evidence type="ECO:0000256" key="1">
    <source>
        <dbReference type="SAM" id="Phobius"/>
    </source>
</evidence>
<keyword evidence="1" id="KW-1133">Transmembrane helix</keyword>
<comment type="caution">
    <text evidence="3">The sequence shown here is derived from an EMBL/GenBank/DDBJ whole genome shotgun (WGS) entry which is preliminary data.</text>
</comment>
<feature type="chain" id="PRO_5046569928" evidence="2">
    <location>
        <begin position="29"/>
        <end position="443"/>
    </location>
</feature>
<sequence length="443" mass="47353">KPHPAESPRRAALRRFTPLLVFARLSSAQASGAAAAAGAWAANASADAVGGAVGSFESVRAKFEEASGLLETGLGVILAAVGAARDFAGHLAGVAADFRPLEPVFASPGGIVPLIASGDNMRALVRVLEGLLDSSVRVLDIGDSLRAVSSALEGMRGALGEELALLQSRLLAPGRRLLELGWLLDGFSWDSLQLGCLAAAHGWPRSLMRDLFYVTSHSAPNKSFVEVDSADYKDVKRMARGKLLLARWLPTVLCDVASFLQVPMRSLARSWYRPIVPSMFTAHYVLSHLLGALLVLVPAVTLLAYFLVLLAVLTLLPVLGMALAMQVFWFGGNFNHVWCSFGFSVPCCYLGYWDSFGYSFEIDGSVEVCGCSAVCTLGFSGSYAVEFRSGFGRGEFGGSFNILCCSFGRCGSFGCEFCCDFGLGEFGGNFYFPWCSLRFGWGS</sequence>
<gene>
    <name evidence="3" type="ORF">PCOR1329_LOCUS57690</name>
</gene>
<feature type="transmembrane region" description="Helical" evidence="1">
    <location>
        <begin position="245"/>
        <end position="263"/>
    </location>
</feature>
<dbReference type="Proteomes" id="UP001189429">
    <property type="component" value="Unassembled WGS sequence"/>
</dbReference>
<accession>A0ABN9VG82</accession>
<proteinExistence type="predicted"/>
<protein>
    <submittedName>
        <fullName evidence="3">Uncharacterized protein</fullName>
    </submittedName>
</protein>
<name>A0ABN9VG82_9DINO</name>
<keyword evidence="4" id="KW-1185">Reference proteome</keyword>
<keyword evidence="2" id="KW-0732">Signal</keyword>
<feature type="transmembrane region" description="Helical" evidence="1">
    <location>
        <begin position="303"/>
        <end position="324"/>
    </location>
</feature>
<keyword evidence="1" id="KW-0812">Transmembrane</keyword>
<reference evidence="3" key="1">
    <citation type="submission" date="2023-10" db="EMBL/GenBank/DDBJ databases">
        <authorList>
            <person name="Chen Y."/>
            <person name="Shah S."/>
            <person name="Dougan E. K."/>
            <person name="Thang M."/>
            <person name="Chan C."/>
        </authorList>
    </citation>
    <scope>NUCLEOTIDE SEQUENCE [LARGE SCALE GENOMIC DNA]</scope>
</reference>
<dbReference type="EMBL" id="CAUYUJ010017137">
    <property type="protein sequence ID" value="CAK0872142.1"/>
    <property type="molecule type" value="Genomic_DNA"/>
</dbReference>
<feature type="transmembrane region" description="Helical" evidence="1">
    <location>
        <begin position="275"/>
        <end position="297"/>
    </location>
</feature>
<feature type="signal peptide" evidence="2">
    <location>
        <begin position="1"/>
        <end position="28"/>
    </location>
</feature>